<dbReference type="Pfam" id="PF04389">
    <property type="entry name" value="Peptidase_M28"/>
    <property type="match status" value="1"/>
</dbReference>
<gene>
    <name evidence="3" type="ORF">D0Z08_16775</name>
</gene>
<sequence length="188" mass="19535">MAGAHLDSVPEGPGINDNGSGSSGLIEVAEQIAKLKLPNKVRFAWWGAEEAGLIGSPNYGLFIYDGDGSGFGLVGPDGSDEIEALFERYYAELGIPSEPTAFSGRSDYQAFINNGIPSGGLFTGAEGVKTPAQAAKWGGTAGLAYDPCYHSACDTIDNLDHDALGINADAVAYVVLLYASRREAINAG</sequence>
<dbReference type="InterPro" id="IPR007484">
    <property type="entry name" value="Peptidase_M28"/>
</dbReference>
<feature type="domain" description="Peptidase M28" evidence="2">
    <location>
        <begin position="1"/>
        <end position="175"/>
    </location>
</feature>
<name>A0A417Y003_9ACTN</name>
<dbReference type="Gene3D" id="3.40.630.10">
    <property type="entry name" value="Zn peptidases"/>
    <property type="match status" value="1"/>
</dbReference>
<proteinExistence type="predicted"/>
<dbReference type="SUPFAM" id="SSF53187">
    <property type="entry name" value="Zn-dependent exopeptidases"/>
    <property type="match status" value="1"/>
</dbReference>
<evidence type="ECO:0000256" key="1">
    <source>
        <dbReference type="SAM" id="MobiDB-lite"/>
    </source>
</evidence>
<dbReference type="InterPro" id="IPR045175">
    <property type="entry name" value="M28_fam"/>
</dbReference>
<dbReference type="RefSeq" id="WP_118926394.1">
    <property type="nucleotide sequence ID" value="NZ_QXGH01000020.1"/>
</dbReference>
<dbReference type="PANTHER" id="PTHR12147">
    <property type="entry name" value="METALLOPEPTIDASE M28 FAMILY MEMBER"/>
    <property type="match status" value="1"/>
</dbReference>
<evidence type="ECO:0000313" key="3">
    <source>
        <dbReference type="EMBL" id="RHW25982.1"/>
    </source>
</evidence>
<dbReference type="GO" id="GO:0006508">
    <property type="term" value="P:proteolysis"/>
    <property type="evidence" value="ECO:0007669"/>
    <property type="project" value="InterPro"/>
</dbReference>
<reference evidence="3 4" key="1">
    <citation type="submission" date="2018-09" db="EMBL/GenBank/DDBJ databases">
        <title>Genome sequencing of Nocardioides immobilis CCTCC AB 2017083 for comparison to Nocardioides silvaticus.</title>
        <authorList>
            <person name="Li C."/>
            <person name="Wang G."/>
        </authorList>
    </citation>
    <scope>NUCLEOTIDE SEQUENCE [LARGE SCALE GENOMIC DNA]</scope>
    <source>
        <strain evidence="3 4">CCTCC AB 2017083</strain>
    </source>
</reference>
<dbReference type="EMBL" id="QXGH01000020">
    <property type="protein sequence ID" value="RHW25982.1"/>
    <property type="molecule type" value="Genomic_DNA"/>
</dbReference>
<dbReference type="GO" id="GO:0008235">
    <property type="term" value="F:metalloexopeptidase activity"/>
    <property type="evidence" value="ECO:0007669"/>
    <property type="project" value="InterPro"/>
</dbReference>
<accession>A0A417Y003</accession>
<protein>
    <recommendedName>
        <fullName evidence="2">Peptidase M28 domain-containing protein</fullName>
    </recommendedName>
</protein>
<feature type="region of interest" description="Disordered" evidence="1">
    <location>
        <begin position="1"/>
        <end position="21"/>
    </location>
</feature>
<evidence type="ECO:0000313" key="4">
    <source>
        <dbReference type="Proteomes" id="UP000283644"/>
    </source>
</evidence>
<keyword evidence="4" id="KW-1185">Reference proteome</keyword>
<organism evidence="3 4">
    <name type="scientific">Nocardioides immobilis</name>
    <dbReference type="NCBI Taxonomy" id="2049295"/>
    <lineage>
        <taxon>Bacteria</taxon>
        <taxon>Bacillati</taxon>
        <taxon>Actinomycetota</taxon>
        <taxon>Actinomycetes</taxon>
        <taxon>Propionibacteriales</taxon>
        <taxon>Nocardioidaceae</taxon>
        <taxon>Nocardioides</taxon>
    </lineage>
</organism>
<dbReference type="AlphaFoldDB" id="A0A417Y003"/>
<dbReference type="Proteomes" id="UP000283644">
    <property type="component" value="Unassembled WGS sequence"/>
</dbReference>
<evidence type="ECO:0000259" key="2">
    <source>
        <dbReference type="Pfam" id="PF04389"/>
    </source>
</evidence>
<comment type="caution">
    <text evidence="3">The sequence shown here is derived from an EMBL/GenBank/DDBJ whole genome shotgun (WGS) entry which is preliminary data.</text>
</comment>
<dbReference type="OrthoDB" id="345880at2"/>
<dbReference type="PANTHER" id="PTHR12147:SF26">
    <property type="entry name" value="PEPTIDASE M28 DOMAIN-CONTAINING PROTEIN"/>
    <property type="match status" value="1"/>
</dbReference>